<keyword evidence="2" id="KW-1185">Reference proteome</keyword>
<dbReference type="AlphaFoldDB" id="A0A0M7ALY8"/>
<accession>A0A0M7ALY8</accession>
<reference evidence="2" key="1">
    <citation type="submission" date="2015-07" db="EMBL/GenBank/DDBJ databases">
        <authorList>
            <person name="Rodrigo-Torres Lidia"/>
            <person name="Arahal R.David."/>
        </authorList>
    </citation>
    <scope>NUCLEOTIDE SEQUENCE [LARGE SCALE GENOMIC DNA]</scope>
    <source>
        <strain evidence="2">CECT 5112</strain>
    </source>
</reference>
<dbReference type="OrthoDB" id="9962840at2"/>
<evidence type="ECO:0000313" key="1">
    <source>
        <dbReference type="EMBL" id="CTQ75899.1"/>
    </source>
</evidence>
<dbReference type="RefSeq" id="WP_055673615.1">
    <property type="nucleotide sequence ID" value="NZ_CXWD01000023.1"/>
</dbReference>
<proteinExistence type="predicted"/>
<dbReference type="EMBL" id="CXWD01000023">
    <property type="protein sequence ID" value="CTQ75899.1"/>
    <property type="molecule type" value="Genomic_DNA"/>
</dbReference>
<sequence>MDSVKKCLASLSAQVRFYNSAKATMRAIAVRRKDGGDDYVSGLDLEALRLPLPNLEQDFVIYGKPDALRAVATALHSRGWPSNGPAPLTELAQELAEAALKDWKDPDRCPMQPPA</sequence>
<dbReference type="STRING" id="388408.LAX5112_04402"/>
<gene>
    <name evidence="1" type="ORF">LAX5112_04402</name>
</gene>
<dbReference type="Proteomes" id="UP000053235">
    <property type="component" value="Unassembled WGS sequence"/>
</dbReference>
<name>A0A0M7ALY8_9HYPH</name>
<protein>
    <submittedName>
        <fullName evidence="1">Uncharacterized protein</fullName>
    </submittedName>
</protein>
<organism evidence="1 2">
    <name type="scientific">Roseibium alexandrii</name>
    <dbReference type="NCBI Taxonomy" id="388408"/>
    <lineage>
        <taxon>Bacteria</taxon>
        <taxon>Pseudomonadati</taxon>
        <taxon>Pseudomonadota</taxon>
        <taxon>Alphaproteobacteria</taxon>
        <taxon>Hyphomicrobiales</taxon>
        <taxon>Stappiaceae</taxon>
        <taxon>Roseibium</taxon>
    </lineage>
</organism>
<evidence type="ECO:0000313" key="2">
    <source>
        <dbReference type="Proteomes" id="UP000053235"/>
    </source>
</evidence>